<dbReference type="InParanoid" id="M4C2A8"/>
<name>M4C2A8_HYAAE</name>
<dbReference type="EMBL" id="ABWE02002381">
    <property type="status" value="NOT_ANNOTATED_CDS"/>
    <property type="molecule type" value="Genomic_DNA"/>
</dbReference>
<keyword evidence="2" id="KW-1185">Reference proteome</keyword>
<evidence type="ECO:0000313" key="2">
    <source>
        <dbReference type="Proteomes" id="UP000011713"/>
    </source>
</evidence>
<reference evidence="2" key="1">
    <citation type="journal article" date="2010" name="Science">
        <title>Signatures of adaptation to obligate biotrophy in the Hyaloperonospora arabidopsidis genome.</title>
        <authorList>
            <person name="Baxter L."/>
            <person name="Tripathy S."/>
            <person name="Ishaque N."/>
            <person name="Boot N."/>
            <person name="Cabral A."/>
            <person name="Kemen E."/>
            <person name="Thines M."/>
            <person name="Ah-Fong A."/>
            <person name="Anderson R."/>
            <person name="Badejoko W."/>
            <person name="Bittner-Eddy P."/>
            <person name="Boore J.L."/>
            <person name="Chibucos M.C."/>
            <person name="Coates M."/>
            <person name="Dehal P."/>
            <person name="Delehaunty K."/>
            <person name="Dong S."/>
            <person name="Downton P."/>
            <person name="Dumas B."/>
            <person name="Fabro G."/>
            <person name="Fronick C."/>
            <person name="Fuerstenberg S.I."/>
            <person name="Fulton L."/>
            <person name="Gaulin E."/>
            <person name="Govers F."/>
            <person name="Hughes L."/>
            <person name="Humphray S."/>
            <person name="Jiang R.H."/>
            <person name="Judelson H."/>
            <person name="Kamoun S."/>
            <person name="Kyung K."/>
            <person name="Meijer H."/>
            <person name="Minx P."/>
            <person name="Morris P."/>
            <person name="Nelson J."/>
            <person name="Phuntumart V."/>
            <person name="Qutob D."/>
            <person name="Rehmany A."/>
            <person name="Rougon-Cardoso A."/>
            <person name="Ryden P."/>
            <person name="Torto-Alalibo T."/>
            <person name="Studholme D."/>
            <person name="Wang Y."/>
            <person name="Win J."/>
            <person name="Wood J."/>
            <person name="Clifton S.W."/>
            <person name="Rogers J."/>
            <person name="Van den Ackerveken G."/>
            <person name="Jones J.D."/>
            <person name="McDowell J.M."/>
            <person name="Beynon J."/>
            <person name="Tyler B.M."/>
        </authorList>
    </citation>
    <scope>NUCLEOTIDE SEQUENCE [LARGE SCALE GENOMIC DNA]</scope>
    <source>
        <strain evidence="2">Emoy2</strain>
    </source>
</reference>
<dbReference type="VEuPathDB" id="FungiDB:HpaG801888"/>
<dbReference type="EnsemblProtists" id="HpaT801888">
    <property type="protein sequence ID" value="HpaP801888"/>
    <property type="gene ID" value="HpaG801888"/>
</dbReference>
<dbReference type="VEuPathDB" id="FungiDB:HpaG813223"/>
<dbReference type="HOGENOM" id="CLU_1520670_0_0_1"/>
<proteinExistence type="predicted"/>
<evidence type="ECO:0000313" key="1">
    <source>
        <dbReference type="EnsemblProtists" id="HpaP813223"/>
    </source>
</evidence>
<dbReference type="Proteomes" id="UP000011713">
    <property type="component" value="Unassembled WGS sequence"/>
</dbReference>
<dbReference type="EMBL" id="JH598637">
    <property type="status" value="NOT_ANNOTATED_CDS"/>
    <property type="molecule type" value="Genomic_DNA"/>
</dbReference>
<dbReference type="EnsemblProtists" id="HpaT813223">
    <property type="protein sequence ID" value="HpaP813223"/>
    <property type="gene ID" value="HpaG813223"/>
</dbReference>
<dbReference type="AlphaFoldDB" id="M4C2A8"/>
<sequence>MVPPRNIQNQAEVTHGVKVPMKKLHNTVHQLKNKELDGKVPVEVLVKVFKDREYGIELVLDDDGRVKHCFAEHAITSVTENLEELSSSNLAVHVCIRTSSTNRWTDTRNPHLQHSVRTVSHGSNSACSSFWISTFRWISDFGTCSGWKIFQGTPGFQSSALRDRRRWAWAYRIQRSK</sequence>
<accession>M4C2A8</accession>
<organism evidence="1 2">
    <name type="scientific">Hyaloperonospora arabidopsidis (strain Emoy2)</name>
    <name type="common">Downy mildew agent</name>
    <name type="synonym">Peronospora arabidopsidis</name>
    <dbReference type="NCBI Taxonomy" id="559515"/>
    <lineage>
        <taxon>Eukaryota</taxon>
        <taxon>Sar</taxon>
        <taxon>Stramenopiles</taxon>
        <taxon>Oomycota</taxon>
        <taxon>Peronosporomycetes</taxon>
        <taxon>Peronosporales</taxon>
        <taxon>Peronosporaceae</taxon>
        <taxon>Hyaloperonospora</taxon>
    </lineage>
</organism>
<protein>
    <submittedName>
        <fullName evidence="1">Uncharacterized protein</fullName>
    </submittedName>
</protein>
<reference evidence="1" key="2">
    <citation type="submission" date="2015-06" db="UniProtKB">
        <authorList>
            <consortium name="EnsemblProtists"/>
        </authorList>
    </citation>
    <scope>IDENTIFICATION</scope>
    <source>
        <strain evidence="1">Emoy2</strain>
    </source>
</reference>